<dbReference type="AlphaFoldDB" id="A0A1Q9C8S3"/>
<organism evidence="1 2">
    <name type="scientific">Symbiodinium microadriaticum</name>
    <name type="common">Dinoflagellate</name>
    <name type="synonym">Zooxanthella microadriatica</name>
    <dbReference type="NCBI Taxonomy" id="2951"/>
    <lineage>
        <taxon>Eukaryota</taxon>
        <taxon>Sar</taxon>
        <taxon>Alveolata</taxon>
        <taxon>Dinophyceae</taxon>
        <taxon>Suessiales</taxon>
        <taxon>Symbiodiniaceae</taxon>
        <taxon>Symbiodinium</taxon>
    </lineage>
</organism>
<protein>
    <submittedName>
        <fullName evidence="1">Uncharacterized protein</fullName>
    </submittedName>
</protein>
<keyword evidence="2" id="KW-1185">Reference proteome</keyword>
<dbReference type="Pfam" id="PF13517">
    <property type="entry name" value="FG-GAP_3"/>
    <property type="match status" value="1"/>
</dbReference>
<name>A0A1Q9C8S3_SYMMI</name>
<gene>
    <name evidence="1" type="ORF">AK812_SmicGene40383</name>
</gene>
<proteinExistence type="predicted"/>
<dbReference type="EMBL" id="LSRX01001497">
    <property type="protein sequence ID" value="OLP79342.1"/>
    <property type="molecule type" value="Genomic_DNA"/>
</dbReference>
<dbReference type="InterPro" id="IPR013517">
    <property type="entry name" value="FG-GAP"/>
</dbReference>
<dbReference type="Proteomes" id="UP000186817">
    <property type="component" value="Unassembled WGS sequence"/>
</dbReference>
<reference evidence="1 2" key="1">
    <citation type="submission" date="2016-02" db="EMBL/GenBank/DDBJ databases">
        <title>Genome analysis of coral dinoflagellate symbionts highlights evolutionary adaptations to a symbiotic lifestyle.</title>
        <authorList>
            <person name="Aranda M."/>
            <person name="Li Y."/>
            <person name="Liew Y.J."/>
            <person name="Baumgarten S."/>
            <person name="Simakov O."/>
            <person name="Wilson M."/>
            <person name="Piel J."/>
            <person name="Ashoor H."/>
            <person name="Bougouffa S."/>
            <person name="Bajic V.B."/>
            <person name="Ryu T."/>
            <person name="Ravasi T."/>
            <person name="Bayer T."/>
            <person name="Micklem G."/>
            <person name="Kim H."/>
            <person name="Bhak J."/>
            <person name="Lajeunesse T.C."/>
            <person name="Voolstra C.R."/>
        </authorList>
    </citation>
    <scope>NUCLEOTIDE SEQUENCE [LARGE SCALE GENOMIC DNA]</scope>
    <source>
        <strain evidence="1 2">CCMP2467</strain>
    </source>
</reference>
<evidence type="ECO:0000313" key="2">
    <source>
        <dbReference type="Proteomes" id="UP000186817"/>
    </source>
</evidence>
<comment type="caution">
    <text evidence="1">The sequence shown here is derived from an EMBL/GenBank/DDBJ whole genome shotgun (WGS) entry which is preliminary data.</text>
</comment>
<accession>A0A1Q9C8S3</accession>
<sequence>MWLLRLALLPLAGATYCRPTDAEACVGRSVRLDWYGGAHHDPFFGAKEGPGDWTYAHPGMNPWTEALFMHLVDLDLDGLIDVVNVDHGNVTFAKRLQNLSLGQPYVLADVGAVTSMPNSVSQIQSADWDGDGDIDLFVFNYDGKGHAIYLEQVTGENVDSKLKFVVSSGAGNPVGGVEAVGPVQMIDWDQDGDPDLLLCEGTWHEDVYSWMYHSGVKPELVFLENMGGTLQRRVGSENPLDALAVLPGSTRSLLGTGMEMVIPIWSFGKFTRAGGILTKGN</sequence>
<dbReference type="SUPFAM" id="SSF69318">
    <property type="entry name" value="Integrin alpha N-terminal domain"/>
    <property type="match status" value="1"/>
</dbReference>
<dbReference type="InterPro" id="IPR028994">
    <property type="entry name" value="Integrin_alpha_N"/>
</dbReference>
<dbReference type="OrthoDB" id="413911at2759"/>
<evidence type="ECO:0000313" key="1">
    <source>
        <dbReference type="EMBL" id="OLP79342.1"/>
    </source>
</evidence>